<dbReference type="Gene3D" id="3.40.50.300">
    <property type="entry name" value="P-loop containing nucleotide triphosphate hydrolases"/>
    <property type="match status" value="1"/>
</dbReference>
<dbReference type="Gene3D" id="3.40.50.1820">
    <property type="entry name" value="alpha/beta hydrolase"/>
    <property type="match status" value="1"/>
</dbReference>
<evidence type="ECO:0000259" key="4">
    <source>
        <dbReference type="PROSITE" id="PS50837"/>
    </source>
</evidence>
<keyword evidence="1" id="KW-0677">Repeat</keyword>
<protein>
    <recommendedName>
        <fullName evidence="4">NACHT domain-containing protein</fullName>
    </recommendedName>
</protein>
<keyword evidence="3" id="KW-0812">Transmembrane</keyword>
<evidence type="ECO:0000256" key="1">
    <source>
        <dbReference type="ARBA" id="ARBA00022737"/>
    </source>
</evidence>
<gene>
    <name evidence="5" type="ORF">BB8028_0007g00530</name>
</gene>
<dbReference type="PANTHER" id="PTHR10039:SF14">
    <property type="entry name" value="NACHT DOMAIN-CONTAINING PROTEIN"/>
    <property type="match status" value="1"/>
</dbReference>
<accession>A0A2S7YLY1</accession>
<dbReference type="PANTHER" id="PTHR10039">
    <property type="entry name" value="AMELOGENIN"/>
    <property type="match status" value="1"/>
</dbReference>
<evidence type="ECO:0000256" key="3">
    <source>
        <dbReference type="SAM" id="Phobius"/>
    </source>
</evidence>
<dbReference type="InterPro" id="IPR027417">
    <property type="entry name" value="P-loop_NTPase"/>
</dbReference>
<dbReference type="InterPro" id="IPR056884">
    <property type="entry name" value="NPHP3-like_N"/>
</dbReference>
<feature type="transmembrane region" description="Helical" evidence="3">
    <location>
        <begin position="6"/>
        <end position="25"/>
    </location>
</feature>
<dbReference type="InterPro" id="IPR007111">
    <property type="entry name" value="NACHT_NTPase"/>
</dbReference>
<dbReference type="SUPFAM" id="SSF52540">
    <property type="entry name" value="P-loop containing nucleoside triphosphate hydrolases"/>
    <property type="match status" value="1"/>
</dbReference>
<sequence length="1351" mass="151375">MDWAQRWLLTFVATVVATVYWLLAARARSAAKTRRRSQVAQDHCPDHSVPERTKDQTRKRLTIVYPEQTRVADDEAEVDIVAVHGLGSDADWSWICKDGEKHINWLRDPDMLPAKVPRARIIVYRYESTWHLDAPKTRLQLCGEELVHSLHAFRAGRPSRPLVFVGHSLGGNVIVQAFLYASDDSRYESLLKTTVGLVFLGTPFRGSKWQPLADALAQLMGPAGSHSGITRELGFDEPALRDRVHRFCKLRNKLSMAVACFSELRETDYGRRLGIVGVAKGMVVDETSACIPGLDRYALDKDHLKINKYYGATDPAFERVSDVISEMCRRANDVVRRRFERREIITDNHAALKYNPKAEACLHDLFVTDPLEDKKALKRKKGDRAAGTCEWILGTDDLTAWLGPSHNENSEIHATQVLWLHGNPGTGKSTLAIYLTDVLSTGFSATDGNTVAYFFCDSAFDTRRTATSVVRGLLLQLIQQHPSLLSYVLPKYNERKAKLFESFDALWTIFTSAAADRNTGRKYCIIDALDECDDESQRTLLRQLQETFYSSDAPPNVRILVTSRPYPEIRKHLENFTHQDLASFPDVKQDIDRCIKERVAQLKYTEKIKGRVTEILRDKAGGTFLWVGIACTELEDTPSKDAISCLEAMPSGLHALYEKLFSAALEKEREKGTIRLVLGFVAVSQRPLTLLELSEACRLRQDEDDTETRTQFMREYIESCRLTVVIQDETVLLLHQSVKDYLIKAGEKARFSEFQAHADLAYRCIDHLIEQFHGTKQTHDLFSDYANHEWPNHARMAQSRFAVMATQAEFFNVASPCRESWLAAYRCLDVYFYDKPPRQFSILHVAARWGIPAIAELVSHSYDQHDKAEELIHLTDASHETPLECAARMGYLAVVRILLGLGSVITRKVALLAARNKKNGKEVMALLLKQRGDEITITEEVVKAAAETEGNGKEVMVLLLEQRGDEITITEEVVKAAAGNRRNGKEVMALLLKRRGSEIIITEDVLKAAAGNLDNGKEVMTLLIEQRGSEIIITEEVVKAAAGNPDNGKEVMSLLIEQRGSETIITEEVVKAAAGNRWNGKEVMALLLERRGSEIIITEEVVKAVAETEGNSKEVMVLLLEQRGDEITITEDVVKAAAGNWSNSKEMMMLLLEQRGSEITITEDVVKAAAGNLRHGKEVMTLLIEQRGDEITITEEVVKAAASNDWNGTAVMALLLERRGSEITITNELVATFARVFDEKVMALLLEQRGDEITITEEVVKAAAGNRKNGKEVMAHLLERRGSEFTITEEVMKAAAGNRWNGKEVTALLLERRGSEITITNELVATFAGGFDEKVMALLLEQRGDEITITE</sequence>
<reference evidence="5 6" key="1">
    <citation type="submission" date="2016-07" db="EMBL/GenBank/DDBJ databases">
        <title>Comparative genomics of the entomopathogenic fungus Beauveria bassiana.</title>
        <authorList>
            <person name="Valero Jimenez C.A."/>
            <person name="Zwaan B.J."/>
            <person name="Van Kan J.A."/>
            <person name="Takken W."/>
            <person name="Debets A.J."/>
            <person name="Schoustra S.E."/>
            <person name="Koenraadt C.J."/>
        </authorList>
    </citation>
    <scope>NUCLEOTIDE SEQUENCE [LARGE SCALE GENOMIC DNA]</scope>
    <source>
        <strain evidence="5 6">ARSEF 8028</strain>
    </source>
</reference>
<dbReference type="InterPro" id="IPR036770">
    <property type="entry name" value="Ankyrin_rpt-contain_sf"/>
</dbReference>
<dbReference type="Proteomes" id="UP000237441">
    <property type="component" value="Unassembled WGS sequence"/>
</dbReference>
<name>A0A2S7YLY1_BEABA</name>
<dbReference type="InterPro" id="IPR029058">
    <property type="entry name" value="AB_hydrolase_fold"/>
</dbReference>
<organism evidence="5 6">
    <name type="scientific">Beauveria bassiana</name>
    <name type="common">White muscardine disease fungus</name>
    <name type="synonym">Tritirachium shiotae</name>
    <dbReference type="NCBI Taxonomy" id="176275"/>
    <lineage>
        <taxon>Eukaryota</taxon>
        <taxon>Fungi</taxon>
        <taxon>Dikarya</taxon>
        <taxon>Ascomycota</taxon>
        <taxon>Pezizomycotina</taxon>
        <taxon>Sordariomycetes</taxon>
        <taxon>Hypocreomycetidae</taxon>
        <taxon>Hypocreales</taxon>
        <taxon>Cordycipitaceae</taxon>
        <taxon>Beauveria</taxon>
    </lineage>
</organism>
<dbReference type="Pfam" id="PF24883">
    <property type="entry name" value="NPHP3_N"/>
    <property type="match status" value="1"/>
</dbReference>
<feature type="compositionally biased region" description="Basic and acidic residues" evidence="2">
    <location>
        <begin position="43"/>
        <end position="55"/>
    </location>
</feature>
<dbReference type="Pfam" id="PF23397">
    <property type="entry name" value="DUF7104"/>
    <property type="match status" value="15"/>
</dbReference>
<dbReference type="SUPFAM" id="SSF53474">
    <property type="entry name" value="alpha/beta-Hydrolases"/>
    <property type="match status" value="1"/>
</dbReference>
<comment type="caution">
    <text evidence="5">The sequence shown here is derived from an EMBL/GenBank/DDBJ whole genome shotgun (WGS) entry which is preliminary data.</text>
</comment>
<keyword evidence="3" id="KW-0472">Membrane</keyword>
<keyword evidence="3" id="KW-1133">Transmembrane helix</keyword>
<evidence type="ECO:0000256" key="2">
    <source>
        <dbReference type="SAM" id="MobiDB-lite"/>
    </source>
</evidence>
<feature type="region of interest" description="Disordered" evidence="2">
    <location>
        <begin position="34"/>
        <end position="55"/>
    </location>
</feature>
<proteinExistence type="predicted"/>
<evidence type="ECO:0000313" key="6">
    <source>
        <dbReference type="Proteomes" id="UP000237441"/>
    </source>
</evidence>
<dbReference type="SUPFAM" id="SSF48403">
    <property type="entry name" value="Ankyrin repeat"/>
    <property type="match status" value="1"/>
</dbReference>
<dbReference type="InterPro" id="IPR055530">
    <property type="entry name" value="DUF7104"/>
</dbReference>
<dbReference type="Gene3D" id="1.20.5.340">
    <property type="match status" value="7"/>
</dbReference>
<dbReference type="OrthoDB" id="448455at2759"/>
<dbReference type="Gene3D" id="1.25.40.20">
    <property type="entry name" value="Ankyrin repeat-containing domain"/>
    <property type="match status" value="1"/>
</dbReference>
<dbReference type="PROSITE" id="PS50837">
    <property type="entry name" value="NACHT"/>
    <property type="match status" value="1"/>
</dbReference>
<feature type="domain" description="NACHT" evidence="4">
    <location>
        <begin position="416"/>
        <end position="565"/>
    </location>
</feature>
<evidence type="ECO:0000313" key="5">
    <source>
        <dbReference type="EMBL" id="PQK16852.1"/>
    </source>
</evidence>
<dbReference type="EMBL" id="JRHA01000007">
    <property type="protein sequence ID" value="PQK16852.1"/>
    <property type="molecule type" value="Genomic_DNA"/>
</dbReference>